<accession>A0A923E2J2</accession>
<dbReference type="InterPro" id="IPR015867">
    <property type="entry name" value="N-reg_PII/ATP_PRibTrfase_C"/>
</dbReference>
<evidence type="ECO:0000313" key="8">
    <source>
        <dbReference type="Proteomes" id="UP000601055"/>
    </source>
</evidence>
<dbReference type="FunFam" id="3.30.70.120:FF:000006">
    <property type="entry name" value="GTP cyclohydrolase 1 type 2 homolog"/>
    <property type="match status" value="1"/>
</dbReference>
<protein>
    <recommendedName>
        <fullName evidence="3 5">GTP cyclohydrolase 1 type 2 homolog</fullName>
    </recommendedName>
</protein>
<dbReference type="PANTHER" id="PTHR13799:SF14">
    <property type="entry name" value="GTP CYCLOHYDROLASE 1 TYPE 2 HOMOLOG"/>
    <property type="match status" value="1"/>
</dbReference>
<organism evidence="7 8">
    <name type="scientific">Pedobacter planticolens</name>
    <dbReference type="NCBI Taxonomy" id="2679964"/>
    <lineage>
        <taxon>Bacteria</taxon>
        <taxon>Pseudomonadati</taxon>
        <taxon>Bacteroidota</taxon>
        <taxon>Sphingobacteriia</taxon>
        <taxon>Sphingobacteriales</taxon>
        <taxon>Sphingobacteriaceae</taxon>
        <taxon>Pedobacter</taxon>
    </lineage>
</organism>
<dbReference type="SUPFAM" id="SSF102705">
    <property type="entry name" value="NIF3 (NGG1p interacting factor 3)-like"/>
    <property type="match status" value="1"/>
</dbReference>
<proteinExistence type="inferred from homology"/>
<evidence type="ECO:0000256" key="5">
    <source>
        <dbReference type="PIRNR" id="PIRNR037489"/>
    </source>
</evidence>
<keyword evidence="4 5" id="KW-0479">Metal-binding</keyword>
<dbReference type="InterPro" id="IPR017221">
    <property type="entry name" value="DUF34/NIF3_bac"/>
</dbReference>
<feature type="binding site" evidence="6">
    <location>
        <position position="327"/>
    </location>
    <ligand>
        <name>a divalent metal cation</name>
        <dbReference type="ChEBI" id="CHEBI:60240"/>
        <label>1</label>
    </ligand>
</feature>
<dbReference type="InterPro" id="IPR036069">
    <property type="entry name" value="DUF34/NIF3_sf"/>
</dbReference>
<dbReference type="EMBL" id="WNXD01000002">
    <property type="protein sequence ID" value="MBB2146287.1"/>
    <property type="molecule type" value="Genomic_DNA"/>
</dbReference>
<feature type="binding site" evidence="6">
    <location>
        <position position="103"/>
    </location>
    <ligand>
        <name>a divalent metal cation</name>
        <dbReference type="ChEBI" id="CHEBI:60240"/>
        <label>1</label>
    </ligand>
</feature>
<feature type="binding site" evidence="6">
    <location>
        <position position="64"/>
    </location>
    <ligand>
        <name>a divalent metal cation</name>
        <dbReference type="ChEBI" id="CHEBI:60240"/>
        <label>2</label>
    </ligand>
</feature>
<dbReference type="Gene3D" id="3.30.70.120">
    <property type="match status" value="1"/>
</dbReference>
<evidence type="ECO:0000256" key="3">
    <source>
        <dbReference type="ARBA" id="ARBA00022112"/>
    </source>
</evidence>
<evidence type="ECO:0000256" key="1">
    <source>
        <dbReference type="ARBA" id="ARBA00006964"/>
    </source>
</evidence>
<feature type="binding site" evidence="6">
    <location>
        <position position="331"/>
    </location>
    <ligand>
        <name>a divalent metal cation</name>
        <dbReference type="ChEBI" id="CHEBI:60240"/>
        <label>1</label>
    </ligand>
</feature>
<dbReference type="PANTHER" id="PTHR13799">
    <property type="entry name" value="NGG1 INTERACTING FACTOR 3"/>
    <property type="match status" value="1"/>
</dbReference>
<dbReference type="Pfam" id="PF01784">
    <property type="entry name" value="DUF34_NIF3"/>
    <property type="match status" value="1"/>
</dbReference>
<reference evidence="7" key="1">
    <citation type="submission" date="2019-11" db="EMBL/GenBank/DDBJ databases">
        <title>Description of Pedobacter sp. LMG 31464T.</title>
        <authorList>
            <person name="Carlier A."/>
            <person name="Qi S."/>
            <person name="Vandamme P."/>
        </authorList>
    </citation>
    <scope>NUCLEOTIDE SEQUENCE</scope>
    <source>
        <strain evidence="7">LMG 31464</strain>
    </source>
</reference>
<dbReference type="NCBIfam" id="TIGR00486">
    <property type="entry name" value="YbgI_SA1388"/>
    <property type="match status" value="1"/>
</dbReference>
<comment type="caution">
    <text evidence="7">The sequence shown here is derived from an EMBL/GenBank/DDBJ whole genome shotgun (WGS) entry which is preliminary data.</text>
</comment>
<name>A0A923E2J2_9SPHI</name>
<dbReference type="FunFam" id="3.40.1390.30:FF:000001">
    <property type="entry name" value="GTP cyclohydrolase 1 type 2"/>
    <property type="match status" value="1"/>
</dbReference>
<dbReference type="RefSeq" id="WP_182922951.1">
    <property type="nucleotide sequence ID" value="NZ_WNXD01000002.1"/>
</dbReference>
<evidence type="ECO:0000313" key="7">
    <source>
        <dbReference type="EMBL" id="MBB2146287.1"/>
    </source>
</evidence>
<dbReference type="InterPro" id="IPR002678">
    <property type="entry name" value="DUF34/NIF3"/>
</dbReference>
<dbReference type="AlphaFoldDB" id="A0A923E2J2"/>
<dbReference type="Proteomes" id="UP000601055">
    <property type="component" value="Unassembled WGS sequence"/>
</dbReference>
<dbReference type="GO" id="GO:0046872">
    <property type="term" value="F:metal ion binding"/>
    <property type="evidence" value="ECO:0007669"/>
    <property type="project" value="UniProtKB-UniRule"/>
</dbReference>
<sequence>MKLSEITNFLENIAPLNYQEDYDNSGLIVGSANDEIHAALVALDCTEQIVDEAIAKNCNLIITHHPIVFKGLKKFNGKTYVERVVLKAIKNNIALYAIHTNLDHVAHGVSGEICKRLEIQNAKILAPKSNLLKKLVTFCPTAKADEVRNALFAAGAGNIGNYSECSFNAEGEGTFKGNEETNPFVGEKGAQHHEEEVRIETIFKAQDERKILLALLENHPYEEVAYDIYPLANKLENVGAGMVGWLSLEMDSVDFLHLVKEKMQAKVIRHTELLPKRIKKVAVCGGSGSFLLKDAIAAGADAFITADFKYHEFFDAEQKLIICDIGHYESEQFTSNLLIDNIQEKFPNFAIRLTEHNTNPINYFI</sequence>
<dbReference type="GO" id="GO:0005737">
    <property type="term" value="C:cytoplasm"/>
    <property type="evidence" value="ECO:0007669"/>
    <property type="project" value="TreeGrafter"/>
</dbReference>
<comment type="similarity">
    <text evidence="1 5">Belongs to the GTP cyclohydrolase I type 2/NIF3 family.</text>
</comment>
<dbReference type="Gene3D" id="3.40.1390.30">
    <property type="entry name" value="NIF3 (NGG1p interacting factor 3)-like"/>
    <property type="match status" value="2"/>
</dbReference>
<evidence type="ECO:0000256" key="4">
    <source>
        <dbReference type="ARBA" id="ARBA00022723"/>
    </source>
</evidence>
<comment type="subunit">
    <text evidence="2">Homohexamer.</text>
</comment>
<keyword evidence="8" id="KW-1185">Reference proteome</keyword>
<evidence type="ECO:0000256" key="2">
    <source>
        <dbReference type="ARBA" id="ARBA00011643"/>
    </source>
</evidence>
<gene>
    <name evidence="7" type="ORF">GM921_12370</name>
</gene>
<feature type="binding site" evidence="6">
    <location>
        <position position="65"/>
    </location>
    <ligand>
        <name>a divalent metal cation</name>
        <dbReference type="ChEBI" id="CHEBI:60240"/>
        <label>1</label>
    </ligand>
</feature>
<dbReference type="PIRSF" id="PIRSF037489">
    <property type="entry name" value="UCP037489_NIF3_YqfO"/>
    <property type="match status" value="1"/>
</dbReference>
<evidence type="ECO:0000256" key="6">
    <source>
        <dbReference type="PIRSR" id="PIRSR602678-1"/>
    </source>
</evidence>